<dbReference type="FunFam" id="3.40.50.300:FF:000366">
    <property type="entry name" value="GTPase, IMAP family member 2"/>
    <property type="match status" value="1"/>
</dbReference>
<keyword evidence="4" id="KW-0812">Transmembrane</keyword>
<comment type="similarity">
    <text evidence="1">Belongs to the TRAFAC class TrmE-Era-EngA-EngB-Septin-like GTPase superfamily. AIG1/Toc34/Toc159-like paraseptin GTPase family. IAN subfamily.</text>
</comment>
<dbReference type="InterPro" id="IPR045058">
    <property type="entry name" value="GIMA/IAN/Toc"/>
</dbReference>
<proteinExistence type="inferred from homology"/>
<accession>A0A9Q1EJ20</accession>
<keyword evidence="3" id="KW-0342">GTP-binding</keyword>
<dbReference type="Proteomes" id="UP001152622">
    <property type="component" value="Chromosome 16"/>
</dbReference>
<evidence type="ECO:0000313" key="6">
    <source>
        <dbReference type="EMBL" id="KAJ8339726.1"/>
    </source>
</evidence>
<keyword evidence="4" id="KW-0472">Membrane</keyword>
<dbReference type="Gene3D" id="3.40.50.300">
    <property type="entry name" value="P-loop containing nucleotide triphosphate hydrolases"/>
    <property type="match status" value="1"/>
</dbReference>
<reference evidence="6" key="1">
    <citation type="journal article" date="2023" name="Science">
        <title>Genome structures resolve the early diversification of teleost fishes.</title>
        <authorList>
            <person name="Parey E."/>
            <person name="Louis A."/>
            <person name="Montfort J."/>
            <person name="Bouchez O."/>
            <person name="Roques C."/>
            <person name="Iampietro C."/>
            <person name="Lluch J."/>
            <person name="Castinel A."/>
            <person name="Donnadieu C."/>
            <person name="Desvignes T."/>
            <person name="Floi Bucao C."/>
            <person name="Jouanno E."/>
            <person name="Wen M."/>
            <person name="Mejri S."/>
            <person name="Dirks R."/>
            <person name="Jansen H."/>
            <person name="Henkel C."/>
            <person name="Chen W.J."/>
            <person name="Zahm M."/>
            <person name="Cabau C."/>
            <person name="Klopp C."/>
            <person name="Thompson A.W."/>
            <person name="Robinson-Rechavi M."/>
            <person name="Braasch I."/>
            <person name="Lecointre G."/>
            <person name="Bobe J."/>
            <person name="Postlethwait J.H."/>
            <person name="Berthelot C."/>
            <person name="Roest Crollius H."/>
            <person name="Guiguen Y."/>
        </authorList>
    </citation>
    <scope>NUCLEOTIDE SEQUENCE</scope>
    <source>
        <strain evidence="6">WJC10195</strain>
    </source>
</reference>
<dbReference type="AlphaFoldDB" id="A0A9Q1EJ20"/>
<feature type="domain" description="AIG1-type G" evidence="5">
    <location>
        <begin position="1"/>
        <end position="199"/>
    </location>
</feature>
<dbReference type="InterPro" id="IPR027417">
    <property type="entry name" value="P-loop_NTPase"/>
</dbReference>
<dbReference type="GO" id="GO:0005525">
    <property type="term" value="F:GTP binding"/>
    <property type="evidence" value="ECO:0007669"/>
    <property type="project" value="UniProtKB-KW"/>
</dbReference>
<name>A0A9Q1EJ20_SYNKA</name>
<dbReference type="Pfam" id="PF04548">
    <property type="entry name" value="AIG1"/>
    <property type="match status" value="1"/>
</dbReference>
<keyword evidence="7" id="KW-1185">Reference proteome</keyword>
<feature type="transmembrane region" description="Helical" evidence="4">
    <location>
        <begin position="261"/>
        <end position="277"/>
    </location>
</feature>
<protein>
    <recommendedName>
        <fullName evidence="5">AIG1-type G domain-containing protein</fullName>
    </recommendedName>
</protein>
<evidence type="ECO:0000256" key="1">
    <source>
        <dbReference type="ARBA" id="ARBA00008535"/>
    </source>
</evidence>
<organism evidence="6 7">
    <name type="scientific">Synaphobranchus kaupii</name>
    <name type="common">Kaup's arrowtooth eel</name>
    <dbReference type="NCBI Taxonomy" id="118154"/>
    <lineage>
        <taxon>Eukaryota</taxon>
        <taxon>Metazoa</taxon>
        <taxon>Chordata</taxon>
        <taxon>Craniata</taxon>
        <taxon>Vertebrata</taxon>
        <taxon>Euteleostomi</taxon>
        <taxon>Actinopterygii</taxon>
        <taxon>Neopterygii</taxon>
        <taxon>Teleostei</taxon>
        <taxon>Anguilliformes</taxon>
        <taxon>Synaphobranchidae</taxon>
        <taxon>Synaphobranchus</taxon>
    </lineage>
</organism>
<evidence type="ECO:0000256" key="4">
    <source>
        <dbReference type="SAM" id="Phobius"/>
    </source>
</evidence>
<comment type="caution">
    <text evidence="6">The sequence shown here is derived from an EMBL/GenBank/DDBJ whole genome shotgun (WGS) entry which is preliminary data.</text>
</comment>
<evidence type="ECO:0000256" key="2">
    <source>
        <dbReference type="ARBA" id="ARBA00022741"/>
    </source>
</evidence>
<dbReference type="PANTHER" id="PTHR10903">
    <property type="entry name" value="GTPASE, IMAP FAMILY MEMBER-RELATED"/>
    <property type="match status" value="1"/>
</dbReference>
<keyword evidence="2" id="KW-0547">Nucleotide-binding</keyword>
<dbReference type="PANTHER" id="PTHR10903:SF188">
    <property type="entry name" value="GTPASE IMAP FAMILY MEMBER 2-LIKE-RELATED"/>
    <property type="match status" value="1"/>
</dbReference>
<sequence length="293" mass="33029">MASLRVVLVGKTGAGKSSAGNTILGKKLFNAGVRFTAVTAECQREEGDVDGRGVTLIDTPGVNDLHVSVEDAKKKVAESFDMCDPGPHAFLQVIKLGRFTPEDNQAAEVIQEVFGEAALAHSMVLFTFGDQVEDPGALETSLRGCDELRYLLDDLNWRYHVFNNKENDRTQVIELLKKIDQMVGEGGQYYTRELFQKAQEARKEEEKRELIRREMAELRQGLKIWRDNQKGTRKARRIQYFKYLAKVVLHNIFYFARRHPIGLLAGLGVVTAVYVLFKTQKSCFVVYPPGILS</sequence>
<dbReference type="OrthoDB" id="8954335at2759"/>
<gene>
    <name evidence="6" type="ORF">SKAU_G00343590</name>
</gene>
<evidence type="ECO:0000313" key="7">
    <source>
        <dbReference type="Proteomes" id="UP001152622"/>
    </source>
</evidence>
<evidence type="ECO:0000259" key="5">
    <source>
        <dbReference type="PROSITE" id="PS51720"/>
    </source>
</evidence>
<keyword evidence="4" id="KW-1133">Transmembrane helix</keyword>
<feature type="non-terminal residue" evidence="6">
    <location>
        <position position="1"/>
    </location>
</feature>
<dbReference type="CDD" id="cd01852">
    <property type="entry name" value="AIG1"/>
    <property type="match status" value="1"/>
</dbReference>
<evidence type="ECO:0000256" key="3">
    <source>
        <dbReference type="ARBA" id="ARBA00023134"/>
    </source>
</evidence>
<dbReference type="InterPro" id="IPR006703">
    <property type="entry name" value="G_AIG1"/>
</dbReference>
<dbReference type="EMBL" id="JAINUF010000016">
    <property type="protein sequence ID" value="KAJ8339726.1"/>
    <property type="molecule type" value="Genomic_DNA"/>
</dbReference>
<dbReference type="PROSITE" id="PS51720">
    <property type="entry name" value="G_AIG1"/>
    <property type="match status" value="1"/>
</dbReference>
<dbReference type="SUPFAM" id="SSF52540">
    <property type="entry name" value="P-loop containing nucleoside triphosphate hydrolases"/>
    <property type="match status" value="1"/>
</dbReference>